<gene>
    <name evidence="1" type="ORF">JG687_00001266</name>
</gene>
<name>A0A8T1UXU7_9STRA</name>
<dbReference type="Proteomes" id="UP000688947">
    <property type="component" value="Unassembled WGS sequence"/>
</dbReference>
<proteinExistence type="predicted"/>
<protein>
    <submittedName>
        <fullName evidence="1">Uncharacterized protein</fullName>
    </submittedName>
</protein>
<reference evidence="1" key="1">
    <citation type="submission" date="2021-01" db="EMBL/GenBank/DDBJ databases">
        <title>Phytophthora aleatoria, a newly-described species from Pinus radiata is distinct from Phytophthora cactorum isolates based on comparative genomics.</title>
        <authorList>
            <person name="Mcdougal R."/>
            <person name="Panda P."/>
            <person name="Williams N."/>
            <person name="Studholme D.J."/>
        </authorList>
    </citation>
    <scope>NUCLEOTIDE SEQUENCE</scope>
    <source>
        <strain evidence="1">NZFS 3830</strain>
    </source>
</reference>
<comment type="caution">
    <text evidence="1">The sequence shown here is derived from an EMBL/GenBank/DDBJ whole genome shotgun (WGS) entry which is preliminary data.</text>
</comment>
<accession>A0A8T1UXU7</accession>
<dbReference type="AlphaFoldDB" id="A0A8T1UXU7"/>
<sequence>MRHSRVRVVLQYFEQLAKEYGALSDGVSGVSALQLSADENVFDIVFAKLLSQLYTAPPKRAEDLSCGTIYNRLTQYR</sequence>
<evidence type="ECO:0000313" key="1">
    <source>
        <dbReference type="EMBL" id="KAG6972805.1"/>
    </source>
</evidence>
<dbReference type="EMBL" id="JAENGZ010000029">
    <property type="protein sequence ID" value="KAG6972805.1"/>
    <property type="molecule type" value="Genomic_DNA"/>
</dbReference>
<evidence type="ECO:0000313" key="2">
    <source>
        <dbReference type="Proteomes" id="UP000688947"/>
    </source>
</evidence>
<organism evidence="1 2">
    <name type="scientific">Phytophthora cactorum</name>
    <dbReference type="NCBI Taxonomy" id="29920"/>
    <lineage>
        <taxon>Eukaryota</taxon>
        <taxon>Sar</taxon>
        <taxon>Stramenopiles</taxon>
        <taxon>Oomycota</taxon>
        <taxon>Peronosporomycetes</taxon>
        <taxon>Peronosporales</taxon>
        <taxon>Peronosporaceae</taxon>
        <taxon>Phytophthora</taxon>
    </lineage>
</organism>